<gene>
    <name evidence="1" type="ORF">PEVE_00015851</name>
</gene>
<dbReference type="EMBL" id="CALNXI010000223">
    <property type="protein sequence ID" value="CAH3022512.1"/>
    <property type="molecule type" value="Genomic_DNA"/>
</dbReference>
<evidence type="ECO:0000313" key="1">
    <source>
        <dbReference type="EMBL" id="CAH3022512.1"/>
    </source>
</evidence>
<feature type="non-terminal residue" evidence="1">
    <location>
        <position position="1"/>
    </location>
</feature>
<sequence length="132" mass="15221">NPFLYNTFNLPNNAKMSRCYLEVGNGNEYPDIHFKPNTDPARVFREVMSYVYANNDFQGGTLLNRSNFESLFPFVYFDLTKQKLDIKDGATKLAFHYELSANPNADYNLYALVLHERIAEIEQQGGKLLLRA</sequence>
<protein>
    <submittedName>
        <fullName evidence="1">Uncharacterized protein</fullName>
    </submittedName>
</protein>
<accession>A0ABN8M273</accession>
<keyword evidence="2" id="KW-1185">Reference proteome</keyword>
<organism evidence="1 2">
    <name type="scientific">Porites evermanni</name>
    <dbReference type="NCBI Taxonomy" id="104178"/>
    <lineage>
        <taxon>Eukaryota</taxon>
        <taxon>Metazoa</taxon>
        <taxon>Cnidaria</taxon>
        <taxon>Anthozoa</taxon>
        <taxon>Hexacorallia</taxon>
        <taxon>Scleractinia</taxon>
        <taxon>Fungiina</taxon>
        <taxon>Poritidae</taxon>
        <taxon>Porites</taxon>
    </lineage>
</organism>
<name>A0ABN8M273_9CNID</name>
<comment type="caution">
    <text evidence="1">The sequence shown here is derived from an EMBL/GenBank/DDBJ whole genome shotgun (WGS) entry which is preliminary data.</text>
</comment>
<evidence type="ECO:0000313" key="2">
    <source>
        <dbReference type="Proteomes" id="UP001159427"/>
    </source>
</evidence>
<dbReference type="Proteomes" id="UP001159427">
    <property type="component" value="Unassembled WGS sequence"/>
</dbReference>
<proteinExistence type="predicted"/>
<reference evidence="1 2" key="1">
    <citation type="submission" date="2022-05" db="EMBL/GenBank/DDBJ databases">
        <authorList>
            <consortium name="Genoscope - CEA"/>
            <person name="William W."/>
        </authorList>
    </citation>
    <scope>NUCLEOTIDE SEQUENCE [LARGE SCALE GENOMIC DNA]</scope>
</reference>